<keyword evidence="6 8" id="KW-1133">Transmembrane helix</keyword>
<comment type="similarity">
    <text evidence="2 8">Belongs to the 4-toluene sulfonate uptake permease (TSUP) (TC 2.A.102) family.</text>
</comment>
<evidence type="ECO:0000256" key="4">
    <source>
        <dbReference type="ARBA" id="ARBA00022475"/>
    </source>
</evidence>
<dbReference type="PANTHER" id="PTHR30269">
    <property type="entry name" value="TRANSMEMBRANE PROTEIN YFCA"/>
    <property type="match status" value="1"/>
</dbReference>
<dbReference type="PANTHER" id="PTHR30269:SF0">
    <property type="entry name" value="MEMBRANE TRANSPORTER PROTEIN YFCA-RELATED"/>
    <property type="match status" value="1"/>
</dbReference>
<evidence type="ECO:0000256" key="6">
    <source>
        <dbReference type="ARBA" id="ARBA00022989"/>
    </source>
</evidence>
<comment type="subcellular location">
    <subcellularLocation>
        <location evidence="1 8">Cell membrane</location>
        <topology evidence="1 8">Multi-pass membrane protein</topology>
    </subcellularLocation>
</comment>
<feature type="transmembrane region" description="Helical" evidence="8">
    <location>
        <begin position="231"/>
        <end position="249"/>
    </location>
</feature>
<dbReference type="EMBL" id="FNPX01000005">
    <property type="protein sequence ID" value="SDZ06151.1"/>
    <property type="molecule type" value="Genomic_DNA"/>
</dbReference>
<keyword evidence="3" id="KW-0813">Transport</keyword>
<evidence type="ECO:0000256" key="2">
    <source>
        <dbReference type="ARBA" id="ARBA00009142"/>
    </source>
</evidence>
<dbReference type="RefSeq" id="WP_092644796.1">
    <property type="nucleotide sequence ID" value="NZ_FNPX01000005.1"/>
</dbReference>
<evidence type="ECO:0000256" key="7">
    <source>
        <dbReference type="ARBA" id="ARBA00023136"/>
    </source>
</evidence>
<gene>
    <name evidence="9" type="ORF">SAMN05444004_105228</name>
</gene>
<organism evidence="9 10">
    <name type="scientific">Jannaschia faecimaris</name>
    <dbReference type="NCBI Taxonomy" id="1244108"/>
    <lineage>
        <taxon>Bacteria</taxon>
        <taxon>Pseudomonadati</taxon>
        <taxon>Pseudomonadota</taxon>
        <taxon>Alphaproteobacteria</taxon>
        <taxon>Rhodobacterales</taxon>
        <taxon>Roseobacteraceae</taxon>
        <taxon>Jannaschia</taxon>
    </lineage>
</organism>
<dbReference type="STRING" id="1244108.SAMN05444004_105228"/>
<evidence type="ECO:0000256" key="1">
    <source>
        <dbReference type="ARBA" id="ARBA00004651"/>
    </source>
</evidence>
<accession>A0A1H3PYZ2</accession>
<evidence type="ECO:0000313" key="10">
    <source>
        <dbReference type="Proteomes" id="UP000198914"/>
    </source>
</evidence>
<dbReference type="Proteomes" id="UP000198914">
    <property type="component" value="Unassembled WGS sequence"/>
</dbReference>
<sequence>MPEIAGDLFALLMIAALLAGFIDSIAGGGGLITVPSLVLAGADPVTALATNKVQGIFAPISAAAAYARQGLVDLRTQWPMAMASFLASIGGALCVTLLPVDTLRLGLPVLLIGIALFFAFKPGLDDLDRARRMAPLLFGATLVPFVGFYDGLLGPGAGSFYMLGFILLAGQGVLKATAHSKLLNAASNLGGLLTFAVIAEPWWIVGLAMGASQVVGAQLGARLAVGRGARLIKPFLVVVSTGMALRLIWDLI</sequence>
<feature type="transmembrane region" description="Helical" evidence="8">
    <location>
        <begin position="105"/>
        <end position="124"/>
    </location>
</feature>
<dbReference type="InterPro" id="IPR002781">
    <property type="entry name" value="TM_pro_TauE-like"/>
</dbReference>
<feature type="transmembrane region" description="Helical" evidence="8">
    <location>
        <begin position="81"/>
        <end position="99"/>
    </location>
</feature>
<dbReference type="OrthoDB" id="554695at2"/>
<dbReference type="InterPro" id="IPR052017">
    <property type="entry name" value="TSUP"/>
</dbReference>
<evidence type="ECO:0000256" key="8">
    <source>
        <dbReference type="RuleBase" id="RU363041"/>
    </source>
</evidence>
<dbReference type="Pfam" id="PF01925">
    <property type="entry name" value="TauE"/>
    <property type="match status" value="1"/>
</dbReference>
<keyword evidence="4 8" id="KW-1003">Cell membrane</keyword>
<keyword evidence="7 8" id="KW-0472">Membrane</keyword>
<proteinExistence type="inferred from homology"/>
<evidence type="ECO:0000313" key="9">
    <source>
        <dbReference type="EMBL" id="SDZ06151.1"/>
    </source>
</evidence>
<keyword evidence="5 8" id="KW-0812">Transmembrane</keyword>
<dbReference type="AlphaFoldDB" id="A0A1H3PYZ2"/>
<evidence type="ECO:0000256" key="5">
    <source>
        <dbReference type="ARBA" id="ARBA00022692"/>
    </source>
</evidence>
<feature type="transmembrane region" description="Helical" evidence="8">
    <location>
        <begin position="190"/>
        <end position="211"/>
    </location>
</feature>
<reference evidence="10" key="1">
    <citation type="submission" date="2016-10" db="EMBL/GenBank/DDBJ databases">
        <authorList>
            <person name="Varghese N."/>
            <person name="Submissions S."/>
        </authorList>
    </citation>
    <scope>NUCLEOTIDE SEQUENCE [LARGE SCALE GENOMIC DNA]</scope>
    <source>
        <strain evidence="10">DSM 100420</strain>
    </source>
</reference>
<name>A0A1H3PYZ2_9RHOB</name>
<evidence type="ECO:0000256" key="3">
    <source>
        <dbReference type="ARBA" id="ARBA00022448"/>
    </source>
</evidence>
<keyword evidence="10" id="KW-1185">Reference proteome</keyword>
<dbReference type="GO" id="GO:0005886">
    <property type="term" value="C:plasma membrane"/>
    <property type="evidence" value="ECO:0007669"/>
    <property type="project" value="UniProtKB-SubCell"/>
</dbReference>
<protein>
    <recommendedName>
        <fullName evidence="8">Probable membrane transporter protein</fullName>
    </recommendedName>
</protein>